<gene>
    <name evidence="1" type="ORF">QV01_07765</name>
</gene>
<dbReference type="PATRIC" id="fig|505345.7.peg.1535"/>
<dbReference type="Pfam" id="PF12686">
    <property type="entry name" value="DUF3800"/>
    <property type="match status" value="1"/>
</dbReference>
<comment type="caution">
    <text evidence="1">The sequence shown here is derived from an EMBL/GenBank/DDBJ whole genome shotgun (WGS) entry which is preliminary data.</text>
</comment>
<dbReference type="InterPro" id="IPR024524">
    <property type="entry name" value="DUF3800"/>
</dbReference>
<dbReference type="OrthoDB" id="507950at2"/>
<reference evidence="1 2" key="1">
    <citation type="submission" date="2014-11" db="EMBL/GenBank/DDBJ databases">
        <title>Pan-genome of Gallibacterium spp.</title>
        <authorList>
            <person name="Kudirkiene E."/>
            <person name="Bojesen A.M."/>
        </authorList>
    </citation>
    <scope>NUCLEOTIDE SEQUENCE [LARGE SCALE GENOMIC DNA]</scope>
    <source>
        <strain evidence="1 2">F151</strain>
    </source>
</reference>
<protein>
    <submittedName>
        <fullName evidence="1">3-deoxy-D-manno-octulosonic acid transferase</fullName>
    </submittedName>
</protein>
<dbReference type="EMBL" id="JTJM01000035">
    <property type="protein sequence ID" value="OBW91417.1"/>
    <property type="molecule type" value="Genomic_DNA"/>
</dbReference>
<evidence type="ECO:0000313" key="2">
    <source>
        <dbReference type="Proteomes" id="UP000243558"/>
    </source>
</evidence>
<proteinExistence type="predicted"/>
<name>A0A1A7NMQ2_9PAST</name>
<accession>A0A1A7NMQ2</accession>
<keyword evidence="1" id="KW-0808">Transferase</keyword>
<sequence>MSEFSNYIVYVDESGDSNLTKIDVGYPIFILAFCIFYKKNYAKNLVPRIQNFKFKYFGHDMIILHEREVRKKITPFTFKNKKIEEEFILELSDILDESKFVLIATAIKKDKLSLGKSNQNAYHIALKFCLEQLYSFLSEKNQHNRKTFVVFEARGEKEDKELELEFRRICSGINRFNVVFPFEVLIKSKQTNSTGLQIADLVARPIGRKLIDNQMVENRAFRILEKKFYCKDSCNLGCHYYDYGLKVYP</sequence>
<dbReference type="AlphaFoldDB" id="A0A1A7NMQ2"/>
<evidence type="ECO:0000313" key="1">
    <source>
        <dbReference type="EMBL" id="OBW91417.1"/>
    </source>
</evidence>
<dbReference type="GO" id="GO:0016740">
    <property type="term" value="F:transferase activity"/>
    <property type="evidence" value="ECO:0007669"/>
    <property type="project" value="UniProtKB-KW"/>
</dbReference>
<dbReference type="Proteomes" id="UP000243558">
    <property type="component" value="Unassembled WGS sequence"/>
</dbReference>
<keyword evidence="2" id="KW-1185">Reference proteome</keyword>
<organism evidence="1 2">
    <name type="scientific">Gallibacterium genomosp. 3</name>
    <dbReference type="NCBI Taxonomy" id="505345"/>
    <lineage>
        <taxon>Bacteria</taxon>
        <taxon>Pseudomonadati</taxon>
        <taxon>Pseudomonadota</taxon>
        <taxon>Gammaproteobacteria</taxon>
        <taxon>Pasteurellales</taxon>
        <taxon>Pasteurellaceae</taxon>
        <taxon>Gallibacterium</taxon>
    </lineage>
</organism>